<keyword evidence="2" id="KW-0496">Mitochondrion</keyword>
<dbReference type="EMBL" id="AP015014">
    <property type="protein sequence ID" value="BAU71462.1"/>
    <property type="molecule type" value="Genomic_DNA"/>
</dbReference>
<protein>
    <submittedName>
        <fullName evidence="2">Uncharacterized protein</fullName>
    </submittedName>
</protein>
<dbReference type="GeneID" id="27217972"/>
<geneLocation type="mitochondrion" evidence="2"/>
<proteinExistence type="predicted"/>
<dbReference type="RefSeq" id="YP_009245610.1">
    <property type="nucleotide sequence ID" value="NC_029886.1"/>
</dbReference>
<feature type="compositionally biased region" description="Basic residues" evidence="1">
    <location>
        <begin position="90"/>
        <end position="100"/>
    </location>
</feature>
<feature type="compositionally biased region" description="Basic residues" evidence="1">
    <location>
        <begin position="20"/>
        <end position="29"/>
    </location>
</feature>
<feature type="region of interest" description="Disordered" evidence="1">
    <location>
        <begin position="18"/>
        <end position="41"/>
    </location>
</feature>
<sequence>MYNGYPFIDPKYKIFADHERRKKNRKSKVKGPLLSLGGKKRPSFSLREKEVKKVKGEPLLFPGEKKRPLFSLREKRGRRKKRPLFSLREKRGRRKKRSQKNRTFFSPGWKSYLLFPPLPAFPSATCFYLRHLLFPLGSPFLPSSLIIGWFLT</sequence>
<feature type="region of interest" description="Disordered" evidence="1">
    <location>
        <begin position="71"/>
        <end position="100"/>
    </location>
</feature>
<reference evidence="2" key="1">
    <citation type="submission" date="2015-10" db="EMBL/GenBank/DDBJ databases">
        <title>The mitochondrial genome of Diphylleia rotans.</title>
        <authorList>
            <person name="Kamikawa R."/>
            <person name="Roger A.J."/>
        </authorList>
    </citation>
    <scope>NUCLEOTIDE SEQUENCE</scope>
    <source>
        <strain evidence="2">NIES-3764</strain>
    </source>
</reference>
<evidence type="ECO:0000256" key="1">
    <source>
        <dbReference type="SAM" id="MobiDB-lite"/>
    </source>
</evidence>
<accession>A0A146I7C1</accession>
<evidence type="ECO:0000313" key="2">
    <source>
        <dbReference type="EMBL" id="BAU71462.1"/>
    </source>
</evidence>
<dbReference type="AlphaFoldDB" id="A0A146I7C1"/>
<gene>
    <name evidence="2" type="primary">orf154</name>
</gene>
<organism evidence="2">
    <name type="scientific">Diphylleia rotans</name>
    <dbReference type="NCBI Taxonomy" id="190327"/>
    <lineage>
        <taxon>Eukaryota</taxon>
        <taxon>CRuMs</taxon>
        <taxon>Collodictyonidae</taxon>
        <taxon>Diphylleia</taxon>
    </lineage>
</organism>
<name>A0A146I7C1_9EUKA</name>